<keyword evidence="6" id="KW-1185">Reference proteome</keyword>
<dbReference type="PANTHER" id="PTHR44688">
    <property type="entry name" value="DNA-BINDING TRANSCRIPTIONAL ACTIVATOR DEVR_DOSR"/>
    <property type="match status" value="1"/>
</dbReference>
<dbReference type="PROSITE" id="PS50043">
    <property type="entry name" value="HTH_LUXR_2"/>
    <property type="match status" value="1"/>
</dbReference>
<dbReference type="SMART" id="SM00421">
    <property type="entry name" value="HTH_LUXR"/>
    <property type="match status" value="1"/>
</dbReference>
<dbReference type="GO" id="GO:0003677">
    <property type="term" value="F:DNA binding"/>
    <property type="evidence" value="ECO:0007669"/>
    <property type="project" value="UniProtKB-KW"/>
</dbReference>
<evidence type="ECO:0000259" key="4">
    <source>
        <dbReference type="PROSITE" id="PS50043"/>
    </source>
</evidence>
<dbReference type="RefSeq" id="WP_074865804.1">
    <property type="nucleotide sequence ID" value="NZ_FOAS01000004.1"/>
</dbReference>
<evidence type="ECO:0000313" key="5">
    <source>
        <dbReference type="EMBL" id="SEK66796.1"/>
    </source>
</evidence>
<dbReference type="SMART" id="SM00382">
    <property type="entry name" value="AAA"/>
    <property type="match status" value="1"/>
</dbReference>
<name>A0A1H7IWM7_9GAMM</name>
<dbReference type="Gene3D" id="3.40.50.300">
    <property type="entry name" value="P-loop containing nucleotide triphosphate hydrolases"/>
    <property type="match status" value="1"/>
</dbReference>
<dbReference type="InterPro" id="IPR016032">
    <property type="entry name" value="Sig_transdc_resp-reg_C-effctor"/>
</dbReference>
<dbReference type="Proteomes" id="UP000185766">
    <property type="component" value="Unassembled WGS sequence"/>
</dbReference>
<feature type="domain" description="HTH luxR-type" evidence="4">
    <location>
        <begin position="830"/>
        <end position="895"/>
    </location>
</feature>
<dbReference type="InterPro" id="IPR000792">
    <property type="entry name" value="Tscrpt_reg_LuxR_C"/>
</dbReference>
<evidence type="ECO:0000256" key="1">
    <source>
        <dbReference type="ARBA" id="ARBA00023015"/>
    </source>
</evidence>
<dbReference type="PRINTS" id="PR00038">
    <property type="entry name" value="HTHLUXR"/>
</dbReference>
<dbReference type="PROSITE" id="PS00622">
    <property type="entry name" value="HTH_LUXR_1"/>
    <property type="match status" value="1"/>
</dbReference>
<reference evidence="5 6" key="1">
    <citation type="submission" date="2016-10" db="EMBL/GenBank/DDBJ databases">
        <authorList>
            <person name="de Groot N.N."/>
        </authorList>
    </citation>
    <scope>NUCLEOTIDE SEQUENCE [LARGE SCALE GENOMIC DNA]</scope>
    <source>
        <strain evidence="5 6">JCM 19513</strain>
    </source>
</reference>
<dbReference type="CDD" id="cd06170">
    <property type="entry name" value="LuxR_C_like"/>
    <property type="match status" value="1"/>
</dbReference>
<dbReference type="STRING" id="1429083.GCA_001885685_00159"/>
<dbReference type="Gene3D" id="1.25.40.10">
    <property type="entry name" value="Tetratricopeptide repeat domain"/>
    <property type="match status" value="1"/>
</dbReference>
<dbReference type="GO" id="GO:0006355">
    <property type="term" value="P:regulation of DNA-templated transcription"/>
    <property type="evidence" value="ECO:0007669"/>
    <property type="project" value="InterPro"/>
</dbReference>
<dbReference type="InterPro" id="IPR011990">
    <property type="entry name" value="TPR-like_helical_dom_sf"/>
</dbReference>
<dbReference type="EMBL" id="FOAS01000004">
    <property type="protein sequence ID" value="SEK66796.1"/>
    <property type="molecule type" value="Genomic_DNA"/>
</dbReference>
<dbReference type="InterPro" id="IPR059106">
    <property type="entry name" value="WHD_MalT"/>
</dbReference>
<accession>A0A1H7IWM7</accession>
<dbReference type="SUPFAM" id="SSF46894">
    <property type="entry name" value="C-terminal effector domain of the bipartite response regulators"/>
    <property type="match status" value="1"/>
</dbReference>
<dbReference type="InterPro" id="IPR003593">
    <property type="entry name" value="AAA+_ATPase"/>
</dbReference>
<dbReference type="Pfam" id="PF00196">
    <property type="entry name" value="GerE"/>
    <property type="match status" value="1"/>
</dbReference>
<protein>
    <submittedName>
        <fullName evidence="5">LuxR family transcriptional regulator, maltose regulon positive regulatory protein</fullName>
    </submittedName>
</protein>
<dbReference type="SUPFAM" id="SSF52540">
    <property type="entry name" value="P-loop containing nucleoside triphosphate hydrolases"/>
    <property type="match status" value="1"/>
</dbReference>
<keyword evidence="2" id="KW-0238">DNA-binding</keyword>
<evidence type="ECO:0000256" key="2">
    <source>
        <dbReference type="ARBA" id="ARBA00023125"/>
    </source>
</evidence>
<dbReference type="SUPFAM" id="SSF48452">
    <property type="entry name" value="TPR-like"/>
    <property type="match status" value="1"/>
</dbReference>
<dbReference type="PANTHER" id="PTHR44688:SF16">
    <property type="entry name" value="DNA-BINDING TRANSCRIPTIONAL ACTIVATOR DEVR_DOSR"/>
    <property type="match status" value="1"/>
</dbReference>
<evidence type="ECO:0000313" key="6">
    <source>
        <dbReference type="Proteomes" id="UP000185766"/>
    </source>
</evidence>
<dbReference type="AlphaFoldDB" id="A0A1H7IWM7"/>
<evidence type="ECO:0000256" key="3">
    <source>
        <dbReference type="ARBA" id="ARBA00023163"/>
    </source>
</evidence>
<keyword evidence="3" id="KW-0804">Transcription</keyword>
<organism evidence="5 6">
    <name type="scientific">Atopomonas hussainii</name>
    <dbReference type="NCBI Taxonomy" id="1429083"/>
    <lineage>
        <taxon>Bacteria</taxon>
        <taxon>Pseudomonadati</taxon>
        <taxon>Pseudomonadota</taxon>
        <taxon>Gammaproteobacteria</taxon>
        <taxon>Pseudomonadales</taxon>
        <taxon>Pseudomonadaceae</taxon>
        <taxon>Atopomonas</taxon>
    </lineage>
</organism>
<proteinExistence type="predicted"/>
<dbReference type="InterPro" id="IPR036388">
    <property type="entry name" value="WH-like_DNA-bd_sf"/>
</dbReference>
<dbReference type="Gene3D" id="1.10.10.10">
    <property type="entry name" value="Winged helix-like DNA-binding domain superfamily/Winged helix DNA-binding domain"/>
    <property type="match status" value="1"/>
</dbReference>
<sequence>MSDSQLSMPVVDAKSARFFRPPLPAGHVCRPRLTDSLLQGLSGKLSLVCAPAGFGKSQLASELCEVLPAGWRVLWLSLSARDKDPGRFLEMLLEALRSLYPGLAEAPLERLRLRQRHQPFAFEAWLDEVLDELEGHLAEPQPLLLILDDYHLATGPVLDRCLQFLINHLPAPLSLLVTTRQAPNWHLARLRLHGQLLELNELDLRLLPSEVAQWLAARGVESSPELVETLLARSEGWPAGLQMLWMAGQGEAELDLAQLHGNAPLISEYLLQEVIERLPADLQSFLYETALLERFSAALCDAVRQSHDSTGHIDYLFRHQLFLVPLDERGQWFRYHHLFSDLLRSRQSELALLSPKQVYLRACQWFMQQGQVEEAVEHALLAERPDVVASLVQNLSEEQLLSEQNVVQLLRWKRILPDSLLYSSPRLIILYSWALILGCQLQAAEDLLGHLSRFLPANGEVQQRLLTAQWLALQTVLAKARGQVARARELGAQALACVPDDLYGPQLMLLTALASIEMGQGNIDLARRYNRRGLELARRSANPAFEALMHYERARVLLARGLPTRALDELAEGLARVPSRQARKLSPLRGRLHLYRGFVGLFTADFAMARQELLQGLEEARACRDVAVLTAYFGLAMLDARKHSLAAGYAWLEEAERLMSQWDVPQIYYLGMMTVQKCMIWLQQGRLQTAQSWLESLAEAYCQEPAAAPPELHPQMAIQVQILLLRTAAMRKDWSAVEQLQVDLLEANKKHAGLMNQFALMQLVYVAISRGELELAREHLKALLPETEGGVRLHLFDILQRYPQVLHAALDQAPPTVQQWLAPQLGDDPLPVNTELLSDREFDVLQLVAQGLSNQQISDKLFISLHTVKTHVRNIHGKLGVQRRTQAVARAKALGLLG</sequence>
<dbReference type="InterPro" id="IPR027417">
    <property type="entry name" value="P-loop_NTPase"/>
</dbReference>
<keyword evidence="1" id="KW-0805">Transcription regulation</keyword>
<dbReference type="Pfam" id="PF25873">
    <property type="entry name" value="WHD_MalT"/>
    <property type="match status" value="1"/>
</dbReference>
<gene>
    <name evidence="5" type="ORF">SAMN05216214_104100</name>
</gene>